<keyword evidence="13" id="KW-1185">Reference proteome</keyword>
<sequence>MFFSIYFGKFQVCPFKKSSWTPCPIFHIFIAKGLIFNLFPFSPVKPMKHALFLFLLLFVFISHKETQAQSPKYVIDSLKVQLKSAKLEQDQVAIYSELTWYWAMVNLDSALDYGRRSLTLAEKMGDQKVISQAYSDLGNAYNQRGEFAEAKAAYKKALELRTEIGDSAGMAGSKSNLASIHQRLYQTDSAMMYYIEALDYYEQTGNERYINFVKNNLGVLHEDMRNYPKALEIYAEVAEYREKNQMIPELAMLYNNMGNIYKATKEYDKSEDYFQKAMENGLKAGDSLVLSVTYLNLAALYNAAERPDDAIKAATEGIKIAEKVNSFYDQAMMEYALANSYSKKREYLKAKNLYQKAILTLTELEAKEEVASIQLRMVPMFAALNMPDSAQYYTDRYIDYRNSLTEAQVAELTNELQTKYESEKKDREIAQQQLALRNKNIQLYGSLFLALALAGVGYLLYKQQKLKNRQLQQEGELKAALVQIETQNKLHEQRMLISRDLHDNIGAQLTFIISAIENLKYFEPIKEQLTQRYDSIADFTKQTITELRDTIWAMNSGKVNWESLTGRIQDYIQRAGNSASGIRFEFSMSDTIKPDQTLASADAIQVLRILQEAIQNAVKYSEAHSVQVKIEETNTGLEVTVQDDGKGFDESAIRPGNGLYNMRKRAEELSGKLEIDSKPGLGTSVVLTWPKS</sequence>
<feature type="repeat" description="TPR" evidence="9">
    <location>
        <begin position="131"/>
        <end position="164"/>
    </location>
</feature>
<dbReference type="GO" id="GO:0000155">
    <property type="term" value="F:phosphorelay sensor kinase activity"/>
    <property type="evidence" value="ECO:0007669"/>
    <property type="project" value="InterPro"/>
</dbReference>
<proteinExistence type="predicted"/>
<dbReference type="GO" id="GO:0046983">
    <property type="term" value="F:protein dimerization activity"/>
    <property type="evidence" value="ECO:0007669"/>
    <property type="project" value="InterPro"/>
</dbReference>
<evidence type="ECO:0000256" key="6">
    <source>
        <dbReference type="ARBA" id="ARBA00022777"/>
    </source>
</evidence>
<keyword evidence="10" id="KW-1133">Transmembrane helix</keyword>
<feature type="repeat" description="TPR" evidence="9">
    <location>
        <begin position="251"/>
        <end position="284"/>
    </location>
</feature>
<keyword evidence="6" id="KW-0418">Kinase</keyword>
<evidence type="ECO:0000313" key="12">
    <source>
        <dbReference type="EMBL" id="RIW16306.1"/>
    </source>
</evidence>
<dbReference type="InterPro" id="IPR019734">
    <property type="entry name" value="TPR_rpt"/>
</dbReference>
<dbReference type="InterPro" id="IPR050482">
    <property type="entry name" value="Sensor_HK_TwoCompSys"/>
</dbReference>
<feature type="transmembrane region" description="Helical" evidence="10">
    <location>
        <begin position="441"/>
        <end position="461"/>
    </location>
</feature>
<evidence type="ECO:0000256" key="3">
    <source>
        <dbReference type="ARBA" id="ARBA00022553"/>
    </source>
</evidence>
<organism evidence="12 13">
    <name type="scientific">Algoriphagus lacus</name>
    <dbReference type="NCBI Taxonomy" id="2056311"/>
    <lineage>
        <taxon>Bacteria</taxon>
        <taxon>Pseudomonadati</taxon>
        <taxon>Bacteroidota</taxon>
        <taxon>Cytophagia</taxon>
        <taxon>Cytophagales</taxon>
        <taxon>Cyclobacteriaceae</taxon>
        <taxon>Algoriphagus</taxon>
    </lineage>
</organism>
<dbReference type="InterPro" id="IPR011990">
    <property type="entry name" value="TPR-like_helical_dom_sf"/>
</dbReference>
<dbReference type="GO" id="GO:0005524">
    <property type="term" value="F:ATP binding"/>
    <property type="evidence" value="ECO:0007669"/>
    <property type="project" value="UniProtKB-KW"/>
</dbReference>
<evidence type="ECO:0000313" key="13">
    <source>
        <dbReference type="Proteomes" id="UP000283522"/>
    </source>
</evidence>
<dbReference type="Pfam" id="PF07730">
    <property type="entry name" value="HisKA_3"/>
    <property type="match status" value="1"/>
</dbReference>
<dbReference type="Pfam" id="PF02518">
    <property type="entry name" value="HATPase_c"/>
    <property type="match status" value="1"/>
</dbReference>
<evidence type="ECO:0000256" key="7">
    <source>
        <dbReference type="ARBA" id="ARBA00022840"/>
    </source>
</evidence>
<keyword evidence="10" id="KW-0812">Transmembrane</keyword>
<dbReference type="EMBL" id="QXML01000003">
    <property type="protein sequence ID" value="RIW16306.1"/>
    <property type="molecule type" value="Genomic_DNA"/>
</dbReference>
<keyword evidence="7" id="KW-0067">ATP-binding</keyword>
<keyword evidence="5" id="KW-0547">Nucleotide-binding</keyword>
<gene>
    <name evidence="12" type="ORF">D0X99_08045</name>
</gene>
<dbReference type="CDD" id="cd16917">
    <property type="entry name" value="HATPase_UhpB-NarQ-NarX-like"/>
    <property type="match status" value="1"/>
</dbReference>
<dbReference type="Gene3D" id="1.25.40.10">
    <property type="entry name" value="Tetratricopeptide repeat domain"/>
    <property type="match status" value="2"/>
</dbReference>
<dbReference type="PROSITE" id="PS50293">
    <property type="entry name" value="TPR_REGION"/>
    <property type="match status" value="1"/>
</dbReference>
<comment type="catalytic activity">
    <reaction evidence="1">
        <text>ATP + protein L-histidine = ADP + protein N-phospho-L-histidine.</text>
        <dbReference type="EC" id="2.7.13.3"/>
    </reaction>
</comment>
<keyword evidence="4" id="KW-0808">Transferase</keyword>
<keyword evidence="9" id="KW-0802">TPR repeat</keyword>
<dbReference type="PROSITE" id="PS50109">
    <property type="entry name" value="HIS_KIN"/>
    <property type="match status" value="1"/>
</dbReference>
<evidence type="ECO:0000256" key="9">
    <source>
        <dbReference type="PROSITE-ProRule" id="PRU00339"/>
    </source>
</evidence>
<dbReference type="InterPro" id="IPR003594">
    <property type="entry name" value="HATPase_dom"/>
</dbReference>
<feature type="domain" description="Histidine kinase" evidence="11">
    <location>
        <begin position="500"/>
        <end position="692"/>
    </location>
</feature>
<dbReference type="Pfam" id="PF13424">
    <property type="entry name" value="TPR_12"/>
    <property type="match status" value="1"/>
</dbReference>
<evidence type="ECO:0000256" key="10">
    <source>
        <dbReference type="SAM" id="Phobius"/>
    </source>
</evidence>
<dbReference type="SUPFAM" id="SSF48452">
    <property type="entry name" value="TPR-like"/>
    <property type="match status" value="2"/>
</dbReference>
<evidence type="ECO:0000256" key="5">
    <source>
        <dbReference type="ARBA" id="ARBA00022741"/>
    </source>
</evidence>
<protein>
    <recommendedName>
        <fullName evidence="2">histidine kinase</fullName>
        <ecNumber evidence="2">2.7.13.3</ecNumber>
    </recommendedName>
</protein>
<keyword evidence="10" id="KW-0472">Membrane</keyword>
<dbReference type="InterPro" id="IPR011712">
    <property type="entry name" value="Sig_transdc_His_kin_sub3_dim/P"/>
</dbReference>
<dbReference type="SUPFAM" id="SSF55874">
    <property type="entry name" value="ATPase domain of HSP90 chaperone/DNA topoisomerase II/histidine kinase"/>
    <property type="match status" value="1"/>
</dbReference>
<comment type="caution">
    <text evidence="12">The sequence shown here is derived from an EMBL/GenBank/DDBJ whole genome shotgun (WGS) entry which is preliminary data.</text>
</comment>
<dbReference type="Pfam" id="PF14938">
    <property type="entry name" value="SNAP"/>
    <property type="match status" value="1"/>
</dbReference>
<evidence type="ECO:0000259" key="11">
    <source>
        <dbReference type="PROSITE" id="PS50109"/>
    </source>
</evidence>
<evidence type="ECO:0000256" key="2">
    <source>
        <dbReference type="ARBA" id="ARBA00012438"/>
    </source>
</evidence>
<dbReference type="Gene3D" id="3.30.565.10">
    <property type="entry name" value="Histidine kinase-like ATPase, C-terminal domain"/>
    <property type="match status" value="1"/>
</dbReference>
<dbReference type="InterPro" id="IPR005467">
    <property type="entry name" value="His_kinase_dom"/>
</dbReference>
<dbReference type="SMART" id="SM00028">
    <property type="entry name" value="TPR"/>
    <property type="match status" value="6"/>
</dbReference>
<reference evidence="12 13" key="1">
    <citation type="submission" date="2018-09" db="EMBL/GenBank/DDBJ databases">
        <authorList>
            <person name="Wang X."/>
            <person name="Du Z."/>
        </authorList>
    </citation>
    <scope>NUCLEOTIDE SEQUENCE [LARGE SCALE GENOMIC DNA]</scope>
    <source>
        <strain evidence="12 13">N3</strain>
    </source>
</reference>
<name>A0A418PT96_9BACT</name>
<dbReference type="PROSITE" id="PS50005">
    <property type="entry name" value="TPR"/>
    <property type="match status" value="2"/>
</dbReference>
<dbReference type="EC" id="2.7.13.3" evidence="2"/>
<keyword evidence="8" id="KW-0902">Two-component regulatory system</keyword>
<accession>A0A418PT96</accession>
<dbReference type="PANTHER" id="PTHR24421:SF10">
    <property type="entry name" value="NITRATE_NITRITE SENSOR PROTEIN NARQ"/>
    <property type="match status" value="1"/>
</dbReference>
<evidence type="ECO:0000256" key="4">
    <source>
        <dbReference type="ARBA" id="ARBA00022679"/>
    </source>
</evidence>
<evidence type="ECO:0000256" key="8">
    <source>
        <dbReference type="ARBA" id="ARBA00023012"/>
    </source>
</evidence>
<dbReference type="Proteomes" id="UP000283522">
    <property type="component" value="Unassembled WGS sequence"/>
</dbReference>
<evidence type="ECO:0000256" key="1">
    <source>
        <dbReference type="ARBA" id="ARBA00000085"/>
    </source>
</evidence>
<dbReference type="GO" id="GO:0016020">
    <property type="term" value="C:membrane"/>
    <property type="evidence" value="ECO:0007669"/>
    <property type="project" value="InterPro"/>
</dbReference>
<dbReference type="AlphaFoldDB" id="A0A418PT96"/>
<dbReference type="PANTHER" id="PTHR24421">
    <property type="entry name" value="NITRATE/NITRITE SENSOR PROTEIN NARX-RELATED"/>
    <property type="match status" value="1"/>
</dbReference>
<dbReference type="SMART" id="SM00387">
    <property type="entry name" value="HATPase_c"/>
    <property type="match status" value="1"/>
</dbReference>
<dbReference type="InterPro" id="IPR036890">
    <property type="entry name" value="HATPase_C_sf"/>
</dbReference>
<keyword evidence="3" id="KW-0597">Phosphoprotein</keyword>
<dbReference type="Gene3D" id="1.20.5.1930">
    <property type="match status" value="1"/>
</dbReference>